<organism evidence="2 3">
    <name type="scientific">Ravibacter arvi</name>
    <dbReference type="NCBI Taxonomy" id="2051041"/>
    <lineage>
        <taxon>Bacteria</taxon>
        <taxon>Pseudomonadati</taxon>
        <taxon>Bacteroidota</taxon>
        <taxon>Cytophagia</taxon>
        <taxon>Cytophagales</taxon>
        <taxon>Spirosomataceae</taxon>
        <taxon>Ravibacter</taxon>
    </lineage>
</organism>
<proteinExistence type="predicted"/>
<keyword evidence="3" id="KW-1185">Reference proteome</keyword>
<dbReference type="Proteomes" id="UP001501508">
    <property type="component" value="Unassembled WGS sequence"/>
</dbReference>
<evidence type="ECO:0000256" key="1">
    <source>
        <dbReference type="ARBA" id="ARBA00022729"/>
    </source>
</evidence>
<evidence type="ECO:0000313" key="2">
    <source>
        <dbReference type="EMBL" id="GAA4431256.1"/>
    </source>
</evidence>
<sequence length="697" mass="76337">MLNNPWAGGLNAVQYGKMDLNGDDEEDLVVFDRTTSKISTFLADKARRIFVHRPEYELRFPAVFNWMTLADYDGDGKKELFTHTAQGVTVYRQQSGGEKEWSWERVVEYLTTRGLSGNQVNLQVAASDIPAIVDFDNDGDLDIICFEGGGDFVELNQNMSMERYGNADHLEFVRNGLCWGDFRKHTCDDFVFGVSCGVESGKPDNGRVKHAGNAILLHDLDGDGRKDMLLGNVDCENLSILFNEATGIAARFTGYKSLYPVSEPAVMPVFPAAYLEDVDFDGKKDLLVSPNVYGNDNLMMDFVASGWYYRNAGTDERPDFQLVRKDFLQADMVDVGENAAASFFDLDGDGLVDMLIGNRGRYEEEDFRGRLYLYKNKGTKEQPVFELQTDDYLALSAQPGHTDLQPQWIDVNKDGKPDLTLISIKERKLHLRYFLNLGAAGGTVQLGAGTEVALPHELSVSDRVHFYDYDRDGDPDLVIGGVLGNVSLYENTGSGASARFVLRESALGGIGPGFSRRYQSVAVSDLNLDGRPDLVTVDQSGKINVYYDGNWGSWAKKDTAVVGEPVSGLPSAPSLGNRLHLSVGDLNGDGKTDIAVGTLAGGISLFRNLHPGSVLGVEPESDLRVYPNPAQSSLSMSAVSGGEVAIFDFLGNRRFAGYLPAGSVVKVPLAGWQAGVYLVVLSGNGKKETRKVIVHQR</sequence>
<dbReference type="NCBIfam" id="TIGR04183">
    <property type="entry name" value="Por_Secre_tail"/>
    <property type="match status" value="1"/>
</dbReference>
<dbReference type="InterPro" id="IPR026444">
    <property type="entry name" value="Secre_tail"/>
</dbReference>
<dbReference type="InterPro" id="IPR028994">
    <property type="entry name" value="Integrin_alpha_N"/>
</dbReference>
<name>A0ABP8LLV0_9BACT</name>
<dbReference type="InterPro" id="IPR013517">
    <property type="entry name" value="FG-GAP"/>
</dbReference>
<comment type="caution">
    <text evidence="2">The sequence shown here is derived from an EMBL/GenBank/DDBJ whole genome shotgun (WGS) entry which is preliminary data.</text>
</comment>
<accession>A0ABP8LLV0</accession>
<dbReference type="Pfam" id="PF13517">
    <property type="entry name" value="FG-GAP_3"/>
    <property type="match status" value="3"/>
</dbReference>
<gene>
    <name evidence="2" type="ORF">GCM10023091_01650</name>
</gene>
<dbReference type="Pfam" id="PF01839">
    <property type="entry name" value="FG-GAP"/>
    <property type="match status" value="1"/>
</dbReference>
<reference evidence="3" key="1">
    <citation type="journal article" date="2019" name="Int. J. Syst. Evol. Microbiol.">
        <title>The Global Catalogue of Microorganisms (GCM) 10K type strain sequencing project: providing services to taxonomists for standard genome sequencing and annotation.</title>
        <authorList>
            <consortium name="The Broad Institute Genomics Platform"/>
            <consortium name="The Broad Institute Genome Sequencing Center for Infectious Disease"/>
            <person name="Wu L."/>
            <person name="Ma J."/>
        </authorList>
    </citation>
    <scope>NUCLEOTIDE SEQUENCE [LARGE SCALE GENOMIC DNA]</scope>
    <source>
        <strain evidence="3">JCM 31920</strain>
    </source>
</reference>
<evidence type="ECO:0000313" key="3">
    <source>
        <dbReference type="Proteomes" id="UP001501508"/>
    </source>
</evidence>
<dbReference type="SUPFAM" id="SSF69318">
    <property type="entry name" value="Integrin alpha N-terminal domain"/>
    <property type="match status" value="2"/>
</dbReference>
<dbReference type="EMBL" id="BAABEY010000001">
    <property type="protein sequence ID" value="GAA4431256.1"/>
    <property type="molecule type" value="Genomic_DNA"/>
</dbReference>
<dbReference type="PANTHER" id="PTHR46580">
    <property type="entry name" value="SENSOR KINASE-RELATED"/>
    <property type="match status" value="1"/>
</dbReference>
<protein>
    <submittedName>
        <fullName evidence="2">VCBS repeat-containing protein</fullName>
    </submittedName>
</protein>
<keyword evidence="1" id="KW-0732">Signal</keyword>
<dbReference type="Gene3D" id="2.130.10.130">
    <property type="entry name" value="Integrin alpha, N-terminal"/>
    <property type="match status" value="2"/>
</dbReference>